<keyword evidence="4 7" id="KW-0067">ATP-binding</keyword>
<dbReference type="PANTHER" id="PTHR24220:SF86">
    <property type="entry name" value="ABC TRANSPORTER ABCH.1"/>
    <property type="match status" value="1"/>
</dbReference>
<keyword evidence="2" id="KW-1003">Cell membrane</keyword>
<sequence>MPMAVDVDGVSKTYVTDGVKTPALNAVSLSVGEAEFVGICGPSGSGKSTLLSLIGGLERPDRGQITVFGQDLGALSDSQLIDFRKRHIGFVFQDFYFLEVLSVRKNVALPLRLRRLSRRQIRDSVDTALDLVGLGHVADKRTRYLSGGEKQRAAIARAFIANPGLIICDEPTGQLDRVNARQVLDLLRALSDRGTTVVMVTHDLVAADACDRVILLDKGRVEPAPRQQAHA</sequence>
<organism evidence="7 8">
    <name type="scientific">Rhodothalassium salexigens DSM 2132</name>
    <dbReference type="NCBI Taxonomy" id="1188247"/>
    <lineage>
        <taxon>Bacteria</taxon>
        <taxon>Pseudomonadati</taxon>
        <taxon>Pseudomonadota</taxon>
        <taxon>Alphaproteobacteria</taxon>
        <taxon>Rhodothalassiales</taxon>
        <taxon>Rhodothalassiaceae</taxon>
        <taxon>Rhodothalassium</taxon>
    </lineage>
</organism>
<dbReference type="EMBL" id="SLXO01000012">
    <property type="protein sequence ID" value="TCP31106.1"/>
    <property type="molecule type" value="Genomic_DNA"/>
</dbReference>
<evidence type="ECO:0000256" key="4">
    <source>
        <dbReference type="ARBA" id="ARBA00022840"/>
    </source>
</evidence>
<dbReference type="Gene3D" id="3.40.50.300">
    <property type="entry name" value="P-loop containing nucleotide triphosphate hydrolases"/>
    <property type="match status" value="1"/>
</dbReference>
<dbReference type="InterPro" id="IPR017871">
    <property type="entry name" value="ABC_transporter-like_CS"/>
</dbReference>
<evidence type="ECO:0000313" key="8">
    <source>
        <dbReference type="Proteomes" id="UP000295399"/>
    </source>
</evidence>
<gene>
    <name evidence="7" type="ORF">EV659_11235</name>
</gene>
<evidence type="ECO:0000313" key="7">
    <source>
        <dbReference type="EMBL" id="TCP31106.1"/>
    </source>
</evidence>
<keyword evidence="2" id="KW-0997">Cell inner membrane</keyword>
<comment type="similarity">
    <text evidence="5">Belongs to the ABC transporter superfamily. Macrolide exporter (TC 3.A.1.122) family.</text>
</comment>
<dbReference type="InterPro" id="IPR017911">
    <property type="entry name" value="MacB-like_ATP-bd"/>
</dbReference>
<dbReference type="GO" id="GO:0016887">
    <property type="term" value="F:ATP hydrolysis activity"/>
    <property type="evidence" value="ECO:0007669"/>
    <property type="project" value="InterPro"/>
</dbReference>
<dbReference type="GO" id="GO:0005524">
    <property type="term" value="F:ATP binding"/>
    <property type="evidence" value="ECO:0007669"/>
    <property type="project" value="UniProtKB-KW"/>
</dbReference>
<name>A0A4V2SNF9_RHOSA</name>
<keyword evidence="3" id="KW-0547">Nucleotide-binding</keyword>
<evidence type="ECO:0000256" key="5">
    <source>
        <dbReference type="ARBA" id="ARBA00038388"/>
    </source>
</evidence>
<dbReference type="GO" id="GO:0098796">
    <property type="term" value="C:membrane protein complex"/>
    <property type="evidence" value="ECO:0007669"/>
    <property type="project" value="UniProtKB-ARBA"/>
</dbReference>
<evidence type="ECO:0000256" key="1">
    <source>
        <dbReference type="ARBA" id="ARBA00022448"/>
    </source>
</evidence>
<dbReference type="AlphaFoldDB" id="A0A4V2SNF9"/>
<evidence type="ECO:0000256" key="2">
    <source>
        <dbReference type="ARBA" id="ARBA00022519"/>
    </source>
</evidence>
<dbReference type="OrthoDB" id="7202172at2"/>
<dbReference type="Proteomes" id="UP000295399">
    <property type="component" value="Unassembled WGS sequence"/>
</dbReference>
<dbReference type="Pfam" id="PF00005">
    <property type="entry name" value="ABC_tran"/>
    <property type="match status" value="1"/>
</dbReference>
<keyword evidence="2" id="KW-0472">Membrane</keyword>
<dbReference type="InterPro" id="IPR003593">
    <property type="entry name" value="AAA+_ATPase"/>
</dbReference>
<dbReference type="SUPFAM" id="SSF52540">
    <property type="entry name" value="P-loop containing nucleoside triphosphate hydrolases"/>
    <property type="match status" value="1"/>
</dbReference>
<comment type="caution">
    <text evidence="7">The sequence shown here is derived from an EMBL/GenBank/DDBJ whole genome shotgun (WGS) entry which is preliminary data.</text>
</comment>
<dbReference type="InterPro" id="IPR003439">
    <property type="entry name" value="ABC_transporter-like_ATP-bd"/>
</dbReference>
<evidence type="ECO:0000256" key="3">
    <source>
        <dbReference type="ARBA" id="ARBA00022741"/>
    </source>
</evidence>
<evidence type="ECO:0000259" key="6">
    <source>
        <dbReference type="PROSITE" id="PS50893"/>
    </source>
</evidence>
<dbReference type="GO" id="GO:0005886">
    <property type="term" value="C:plasma membrane"/>
    <property type="evidence" value="ECO:0007669"/>
    <property type="project" value="TreeGrafter"/>
</dbReference>
<dbReference type="InParanoid" id="A0A4V2SNF9"/>
<dbReference type="InterPro" id="IPR015854">
    <property type="entry name" value="ABC_transpr_LolD-like"/>
</dbReference>
<dbReference type="RefSeq" id="WP_132709362.1">
    <property type="nucleotide sequence ID" value="NZ_JACIGF010000012.1"/>
</dbReference>
<protein>
    <submittedName>
        <fullName evidence="7">Putative ABC transport system ATP-binding protein</fullName>
    </submittedName>
</protein>
<feature type="domain" description="ABC transporter" evidence="6">
    <location>
        <begin position="5"/>
        <end position="231"/>
    </location>
</feature>
<proteinExistence type="inferred from homology"/>
<keyword evidence="8" id="KW-1185">Reference proteome</keyword>
<dbReference type="InterPro" id="IPR027417">
    <property type="entry name" value="P-loop_NTPase"/>
</dbReference>
<keyword evidence="1" id="KW-0813">Transport</keyword>
<dbReference type="SMART" id="SM00382">
    <property type="entry name" value="AAA"/>
    <property type="match status" value="1"/>
</dbReference>
<dbReference type="PROSITE" id="PS00211">
    <property type="entry name" value="ABC_TRANSPORTER_1"/>
    <property type="match status" value="1"/>
</dbReference>
<dbReference type="PANTHER" id="PTHR24220">
    <property type="entry name" value="IMPORT ATP-BINDING PROTEIN"/>
    <property type="match status" value="1"/>
</dbReference>
<accession>A0A4V2SNF9</accession>
<dbReference type="GO" id="GO:0022857">
    <property type="term" value="F:transmembrane transporter activity"/>
    <property type="evidence" value="ECO:0007669"/>
    <property type="project" value="TreeGrafter"/>
</dbReference>
<dbReference type="PROSITE" id="PS50893">
    <property type="entry name" value="ABC_TRANSPORTER_2"/>
    <property type="match status" value="1"/>
</dbReference>
<reference evidence="7 8" key="1">
    <citation type="submission" date="2019-03" db="EMBL/GenBank/DDBJ databases">
        <title>Genomic Encyclopedia of Type Strains, Phase IV (KMG-IV): sequencing the most valuable type-strain genomes for metagenomic binning, comparative biology and taxonomic classification.</title>
        <authorList>
            <person name="Goeker M."/>
        </authorList>
    </citation>
    <scope>NUCLEOTIDE SEQUENCE [LARGE SCALE GENOMIC DNA]</scope>
    <source>
        <strain evidence="7 8">DSM 2132</strain>
    </source>
</reference>
<dbReference type="FunFam" id="3.40.50.300:FF:000032">
    <property type="entry name" value="Export ABC transporter ATP-binding protein"/>
    <property type="match status" value="1"/>
</dbReference>
<dbReference type="CDD" id="cd03255">
    <property type="entry name" value="ABC_MJ0796_LolCDE_FtsE"/>
    <property type="match status" value="1"/>
</dbReference>